<evidence type="ECO:0000313" key="3">
    <source>
        <dbReference type="EMBL" id="VEU23441.1"/>
    </source>
</evidence>
<dbReference type="GO" id="GO:0007091">
    <property type="term" value="P:metaphase/anaphase transition of mitotic cell cycle"/>
    <property type="evidence" value="ECO:0007669"/>
    <property type="project" value="TreeGrafter"/>
</dbReference>
<dbReference type="InterPro" id="IPR016158">
    <property type="entry name" value="Cullin_homology"/>
</dbReference>
<dbReference type="InParanoid" id="A0A448YR98"/>
<dbReference type="Gene3D" id="3.30.230.130">
    <property type="entry name" value="Cullin, Chain C, Domain 2"/>
    <property type="match status" value="1"/>
</dbReference>
<dbReference type="InterPro" id="IPR036317">
    <property type="entry name" value="Cullin_homology_sf"/>
</dbReference>
<dbReference type="Proteomes" id="UP000290900">
    <property type="component" value="Unassembled WGS sequence"/>
</dbReference>
<dbReference type="GO" id="GO:0070979">
    <property type="term" value="P:protein K11-linked ubiquitination"/>
    <property type="evidence" value="ECO:0007669"/>
    <property type="project" value="TreeGrafter"/>
</dbReference>
<dbReference type="SMART" id="SM00182">
    <property type="entry name" value="CULLIN"/>
    <property type="match status" value="1"/>
</dbReference>
<name>A0A448YR98_BRENA</name>
<organism evidence="3 4">
    <name type="scientific">Brettanomyces naardenensis</name>
    <name type="common">Yeast</name>
    <dbReference type="NCBI Taxonomy" id="13370"/>
    <lineage>
        <taxon>Eukaryota</taxon>
        <taxon>Fungi</taxon>
        <taxon>Dikarya</taxon>
        <taxon>Ascomycota</taxon>
        <taxon>Saccharomycotina</taxon>
        <taxon>Pichiomycetes</taxon>
        <taxon>Pichiales</taxon>
        <taxon>Pichiaceae</taxon>
        <taxon>Brettanomyces</taxon>
    </lineage>
</organism>
<feature type="domain" description="Cullin family profile" evidence="2">
    <location>
        <begin position="423"/>
        <end position="612"/>
    </location>
</feature>
<evidence type="ECO:0000313" key="4">
    <source>
        <dbReference type="Proteomes" id="UP000290900"/>
    </source>
</evidence>
<dbReference type="AlphaFoldDB" id="A0A448YR98"/>
<dbReference type="PANTHER" id="PTHR45957:SF1">
    <property type="entry name" value="ANAPHASE-PROMOTING COMPLEX SUBUNIT 2"/>
    <property type="match status" value="1"/>
</dbReference>
<dbReference type="PANTHER" id="PTHR45957">
    <property type="entry name" value="ANAPHASE-PROMOTING COMPLEX SUBUNIT 2"/>
    <property type="match status" value="1"/>
</dbReference>
<dbReference type="InterPro" id="IPR044554">
    <property type="entry name" value="ANAPC2"/>
</dbReference>
<dbReference type="STRING" id="13370.A0A448YR98"/>
<protein>
    <submittedName>
        <fullName evidence="3">DEKNAAC104478</fullName>
    </submittedName>
</protein>
<reference evidence="3 4" key="1">
    <citation type="submission" date="2018-12" db="EMBL/GenBank/DDBJ databases">
        <authorList>
            <person name="Tiukova I."/>
            <person name="Dainat J."/>
        </authorList>
    </citation>
    <scope>NUCLEOTIDE SEQUENCE [LARGE SCALE GENOMIC DNA]</scope>
</reference>
<keyword evidence="4" id="KW-1185">Reference proteome</keyword>
<dbReference type="Pfam" id="PF25773">
    <property type="entry name" value="TPR_ANAPC2"/>
    <property type="match status" value="1"/>
</dbReference>
<dbReference type="GO" id="GO:0006511">
    <property type="term" value="P:ubiquitin-dependent protein catabolic process"/>
    <property type="evidence" value="ECO:0007669"/>
    <property type="project" value="InterPro"/>
</dbReference>
<gene>
    <name evidence="3" type="ORF">BRENAR_LOCUS4171</name>
</gene>
<dbReference type="FunCoup" id="A0A448YR98">
    <property type="interactions" value="635"/>
</dbReference>
<comment type="similarity">
    <text evidence="1">Belongs to the cullin family.</text>
</comment>
<evidence type="ECO:0000259" key="2">
    <source>
        <dbReference type="PROSITE" id="PS50069"/>
    </source>
</evidence>
<dbReference type="EMBL" id="CAACVR010000045">
    <property type="protein sequence ID" value="VEU23441.1"/>
    <property type="molecule type" value="Genomic_DNA"/>
</dbReference>
<evidence type="ECO:0000256" key="1">
    <source>
        <dbReference type="PROSITE-ProRule" id="PRU00330"/>
    </source>
</evidence>
<dbReference type="InterPro" id="IPR059120">
    <property type="entry name" value="Cullin-like_AB"/>
</dbReference>
<sequence>MSTLPITSETIGTIFGSPYRKDAEHDDPSSDYGVAIDWLCEQIVPDSFQISEVPLRVKNSLRNIGRCNEWLFGKFSDMVRQKLNCIGKEIDSLLKDLSESGQTGQLGLLFSRIINLSGILQQCYLIVGLDTAQEHLMERLENSIFQSWVTEKSVWEAIQVVYEDKLFDEDGSTLEALLEMSDLLDKIDLGNEMTQLLLETARTRIKHYVGESCAGQWNRPRLAKLLVWVKDELFPRLTKLIPSDEFTVDCLTSMTKIELAVLRTHEIFDIVIDYPDSKCALEEFRECLITAEQRSKLVELFIAESKLRLLHAGTDTVDIIVCYISAIRSFLIVDHRGVLLDKACRPIRNHLRSRKDTVQQIVNALLNSTPANRLIELAIELRNTDHHAKVHEESERDLNWVPDPVEALPDFRKGVVEDIVESLISIFESKGLFVEEFVKVFSERLLQVTDYDVREIYSDLHLLKARFGNQEFNSLDVMLKDMLLSKEFDRRLRTKVPENVHSSVVSHLYWPKLPSYSFKMPQEIQAGLDGYQSAYEELKKGRKLLLSPSLCRVDINVNLGGKDHRYKVAADKAAILYFFQDQPHDAEVKLAVVCMKLQMSLLLAREGLKFWVKAKVLEECGLNTYRVNE</sequence>
<proteinExistence type="inferred from homology"/>
<dbReference type="GO" id="GO:0031625">
    <property type="term" value="F:ubiquitin protein ligase binding"/>
    <property type="evidence" value="ECO:0007669"/>
    <property type="project" value="InterPro"/>
</dbReference>
<dbReference type="OrthoDB" id="5581181at2759"/>
<dbReference type="Gene3D" id="1.20.1310.10">
    <property type="entry name" value="Cullin Repeats"/>
    <property type="match status" value="1"/>
</dbReference>
<dbReference type="Pfam" id="PF26557">
    <property type="entry name" value="Cullin_AB"/>
    <property type="match status" value="1"/>
</dbReference>
<dbReference type="InterPro" id="IPR057975">
    <property type="entry name" value="TPR_ANAPC2"/>
</dbReference>
<accession>A0A448YR98</accession>
<dbReference type="SUPFAM" id="SSF75632">
    <property type="entry name" value="Cullin homology domain"/>
    <property type="match status" value="1"/>
</dbReference>
<dbReference type="GO" id="GO:0005680">
    <property type="term" value="C:anaphase-promoting complex"/>
    <property type="evidence" value="ECO:0007669"/>
    <property type="project" value="TreeGrafter"/>
</dbReference>
<dbReference type="PROSITE" id="PS50069">
    <property type="entry name" value="CULLIN_2"/>
    <property type="match status" value="1"/>
</dbReference>